<feature type="transmembrane region" description="Helical" evidence="1">
    <location>
        <begin position="12"/>
        <end position="31"/>
    </location>
</feature>
<feature type="domain" description="TNase-like" evidence="2">
    <location>
        <begin position="56"/>
        <end position="208"/>
    </location>
</feature>
<evidence type="ECO:0000256" key="1">
    <source>
        <dbReference type="SAM" id="Phobius"/>
    </source>
</evidence>
<keyword evidence="1" id="KW-0812">Transmembrane</keyword>
<name>W4G582_APHAT</name>
<evidence type="ECO:0000259" key="2">
    <source>
        <dbReference type="PROSITE" id="PS50830"/>
    </source>
</evidence>
<dbReference type="Gene3D" id="2.40.50.90">
    <property type="match status" value="1"/>
</dbReference>
<dbReference type="Pfam" id="PF00565">
    <property type="entry name" value="SNase"/>
    <property type="match status" value="1"/>
</dbReference>
<dbReference type="VEuPathDB" id="FungiDB:H257_11153"/>
<keyword evidence="1" id="KW-1133">Transmembrane helix</keyword>
<dbReference type="GO" id="GO:0005615">
    <property type="term" value="C:extracellular space"/>
    <property type="evidence" value="ECO:0007669"/>
    <property type="project" value="TreeGrafter"/>
</dbReference>
<dbReference type="AlphaFoldDB" id="W4G582"/>
<dbReference type="STRING" id="112090.W4G582"/>
<evidence type="ECO:0000313" key="3">
    <source>
        <dbReference type="EMBL" id="ETV74189.1"/>
    </source>
</evidence>
<protein>
    <recommendedName>
        <fullName evidence="2">TNase-like domain-containing protein</fullName>
    </recommendedName>
</protein>
<dbReference type="InterPro" id="IPR035437">
    <property type="entry name" value="SNase_OB-fold_sf"/>
</dbReference>
<dbReference type="RefSeq" id="XP_009836296.1">
    <property type="nucleotide sequence ID" value="XM_009837994.1"/>
</dbReference>
<organism evidence="3">
    <name type="scientific">Aphanomyces astaci</name>
    <name type="common">Crayfish plague agent</name>
    <dbReference type="NCBI Taxonomy" id="112090"/>
    <lineage>
        <taxon>Eukaryota</taxon>
        <taxon>Sar</taxon>
        <taxon>Stramenopiles</taxon>
        <taxon>Oomycota</taxon>
        <taxon>Saprolegniomycetes</taxon>
        <taxon>Saprolegniales</taxon>
        <taxon>Verrucalvaceae</taxon>
        <taxon>Aphanomyces</taxon>
    </lineage>
</organism>
<dbReference type="InterPro" id="IPR042421">
    <property type="entry name" value="C3orf33-like"/>
</dbReference>
<dbReference type="EMBL" id="KI913145">
    <property type="protein sequence ID" value="ETV74189.1"/>
    <property type="molecule type" value="Genomic_DNA"/>
</dbReference>
<dbReference type="PROSITE" id="PS50830">
    <property type="entry name" value="TNASE_3"/>
    <property type="match status" value="1"/>
</dbReference>
<reference evidence="3" key="1">
    <citation type="submission" date="2013-12" db="EMBL/GenBank/DDBJ databases">
        <title>The Genome Sequence of Aphanomyces astaci APO3.</title>
        <authorList>
            <consortium name="The Broad Institute Genomics Platform"/>
            <person name="Russ C."/>
            <person name="Tyler B."/>
            <person name="van West P."/>
            <person name="Dieguez-Uribeondo J."/>
            <person name="Young S.K."/>
            <person name="Zeng Q."/>
            <person name="Gargeya S."/>
            <person name="Fitzgerald M."/>
            <person name="Abouelleil A."/>
            <person name="Alvarado L."/>
            <person name="Chapman S.B."/>
            <person name="Gainer-Dewar J."/>
            <person name="Goldberg J."/>
            <person name="Griggs A."/>
            <person name="Gujja S."/>
            <person name="Hansen M."/>
            <person name="Howarth C."/>
            <person name="Imamovic A."/>
            <person name="Ireland A."/>
            <person name="Larimer J."/>
            <person name="McCowan C."/>
            <person name="Murphy C."/>
            <person name="Pearson M."/>
            <person name="Poon T.W."/>
            <person name="Priest M."/>
            <person name="Roberts A."/>
            <person name="Saif S."/>
            <person name="Shea T."/>
            <person name="Sykes S."/>
            <person name="Wortman J."/>
            <person name="Nusbaum C."/>
            <person name="Birren B."/>
        </authorList>
    </citation>
    <scope>NUCLEOTIDE SEQUENCE [LARGE SCALE GENOMIC DNA]</scope>
    <source>
        <strain evidence="3">APO3</strain>
    </source>
</reference>
<accession>W4G582</accession>
<gene>
    <name evidence="3" type="ORF">H257_11153</name>
</gene>
<sequence length="208" mass="23650">MLDVARWTATSTSRWELILVFVIGLCSGLLIPRVMRTFQRFSTVKDIPDACFHQRMTLRGTVVSVSDGDTFRLRHMPLWRGVGTYPTKKPTEHTLQIRLAGVDTPEMPHFGKECQPYAKEAKAWLVHELKGAVVTVTLLRRDQYGRAVCMVTYSKSWWAVKKNVSEELLRVGLAKVYRLAGAEYGGLLDTFNILEAHAKKAKLNIWSQ</sequence>
<dbReference type="OrthoDB" id="430293at2759"/>
<dbReference type="PANTHER" id="PTHR28434">
    <property type="entry name" value="PROTEIN C3ORF33"/>
    <property type="match status" value="1"/>
</dbReference>
<dbReference type="GeneID" id="20813149"/>
<dbReference type="SMART" id="SM00318">
    <property type="entry name" value="SNc"/>
    <property type="match status" value="1"/>
</dbReference>
<dbReference type="InterPro" id="IPR016071">
    <property type="entry name" value="Staphylococal_nuclease_OB-fold"/>
</dbReference>
<dbReference type="PANTHER" id="PTHR28434:SF1">
    <property type="entry name" value="PROTEIN C3ORF33"/>
    <property type="match status" value="1"/>
</dbReference>
<keyword evidence="1" id="KW-0472">Membrane</keyword>
<proteinExistence type="predicted"/>
<dbReference type="SUPFAM" id="SSF50199">
    <property type="entry name" value="Staphylococcal nuclease"/>
    <property type="match status" value="1"/>
</dbReference>